<sequence>MTRLFAVNSTEEVNQKFFQKIPETIEGTVHIDLDVHELEQIIKDDDYIFIYYDGSLEKLIEIVLFITDVHEICHPILGVITETYQQSEKELLLRHEVTGVIPASFSSEEFELMLTNNEKKRAKKTQVDNSIRLESTNRLLKLGNGKEIHLTKLEYQVMKLLLENETVTYEQIIQALWTDDGEDKLPQVSNIIFHLRQKFTKVGEIGTVIQTNRSVGYELRR</sequence>
<dbReference type="GO" id="GO:0003677">
    <property type="term" value="F:DNA binding"/>
    <property type="evidence" value="ECO:0007669"/>
    <property type="project" value="UniProtKB-UniRule"/>
</dbReference>
<dbReference type="InterPro" id="IPR016032">
    <property type="entry name" value="Sig_transdc_resp-reg_C-effctor"/>
</dbReference>
<dbReference type="AlphaFoldDB" id="A0A1E5H1X5"/>
<keyword evidence="1" id="KW-0805">Transcription regulation</keyword>
<feature type="DNA-binding region" description="OmpR/PhoB-type" evidence="4">
    <location>
        <begin position="122"/>
        <end position="221"/>
    </location>
</feature>
<name>A0A1E5H1X5_9ENTE</name>
<dbReference type="PROSITE" id="PS51755">
    <property type="entry name" value="OMPR_PHOB"/>
    <property type="match status" value="1"/>
</dbReference>
<evidence type="ECO:0000256" key="1">
    <source>
        <dbReference type="ARBA" id="ARBA00023015"/>
    </source>
</evidence>
<evidence type="ECO:0000256" key="4">
    <source>
        <dbReference type="PROSITE-ProRule" id="PRU01091"/>
    </source>
</evidence>
<evidence type="ECO:0000313" key="7">
    <source>
        <dbReference type="Proteomes" id="UP000095094"/>
    </source>
</evidence>
<keyword evidence="2 4" id="KW-0238">DNA-binding</keyword>
<dbReference type="SUPFAM" id="SSF46894">
    <property type="entry name" value="C-terminal effector domain of the bipartite response regulators"/>
    <property type="match status" value="1"/>
</dbReference>
<dbReference type="Proteomes" id="UP000095094">
    <property type="component" value="Unassembled WGS sequence"/>
</dbReference>
<dbReference type="GO" id="GO:0000160">
    <property type="term" value="P:phosphorelay signal transduction system"/>
    <property type="evidence" value="ECO:0007669"/>
    <property type="project" value="InterPro"/>
</dbReference>
<reference evidence="7" key="1">
    <citation type="submission" date="2016-09" db="EMBL/GenBank/DDBJ databases">
        <authorList>
            <person name="Gulvik C.A."/>
        </authorList>
    </citation>
    <scope>NUCLEOTIDE SEQUENCE [LARGE SCALE GENOMIC DNA]</scope>
    <source>
        <strain evidence="7">LMG 8895</strain>
    </source>
</reference>
<evidence type="ECO:0000313" key="6">
    <source>
        <dbReference type="EMBL" id="OEG18997.1"/>
    </source>
</evidence>
<dbReference type="RefSeq" id="WP_069662455.1">
    <property type="nucleotide sequence ID" value="NZ_JBHUJJ010000001.1"/>
</dbReference>
<evidence type="ECO:0000259" key="5">
    <source>
        <dbReference type="PROSITE" id="PS51755"/>
    </source>
</evidence>
<dbReference type="Pfam" id="PF00486">
    <property type="entry name" value="Trans_reg_C"/>
    <property type="match status" value="1"/>
</dbReference>
<dbReference type="EMBL" id="MIJY01000004">
    <property type="protein sequence ID" value="OEG18997.1"/>
    <property type="molecule type" value="Genomic_DNA"/>
</dbReference>
<accession>A0A1E5H1X5</accession>
<keyword evidence="3" id="KW-0804">Transcription</keyword>
<dbReference type="OrthoDB" id="9787103at2"/>
<evidence type="ECO:0000256" key="2">
    <source>
        <dbReference type="ARBA" id="ARBA00023125"/>
    </source>
</evidence>
<evidence type="ECO:0000256" key="3">
    <source>
        <dbReference type="ARBA" id="ARBA00023163"/>
    </source>
</evidence>
<keyword evidence="7" id="KW-1185">Reference proteome</keyword>
<dbReference type="CDD" id="cd00383">
    <property type="entry name" value="trans_reg_C"/>
    <property type="match status" value="1"/>
</dbReference>
<dbReference type="GO" id="GO:0006355">
    <property type="term" value="P:regulation of DNA-templated transcription"/>
    <property type="evidence" value="ECO:0007669"/>
    <property type="project" value="InterPro"/>
</dbReference>
<feature type="domain" description="OmpR/PhoB-type" evidence="5">
    <location>
        <begin position="122"/>
        <end position="221"/>
    </location>
</feature>
<dbReference type="SMART" id="SM00862">
    <property type="entry name" value="Trans_reg_C"/>
    <property type="match status" value="1"/>
</dbReference>
<organism evidence="6 7">
    <name type="scientific">Enterococcus termitis</name>
    <dbReference type="NCBI Taxonomy" id="332950"/>
    <lineage>
        <taxon>Bacteria</taxon>
        <taxon>Bacillati</taxon>
        <taxon>Bacillota</taxon>
        <taxon>Bacilli</taxon>
        <taxon>Lactobacillales</taxon>
        <taxon>Enterococcaceae</taxon>
        <taxon>Enterococcus</taxon>
    </lineage>
</organism>
<proteinExistence type="predicted"/>
<dbReference type="InterPro" id="IPR036388">
    <property type="entry name" value="WH-like_DNA-bd_sf"/>
</dbReference>
<comment type="caution">
    <text evidence="6">The sequence shown here is derived from an EMBL/GenBank/DDBJ whole genome shotgun (WGS) entry which is preliminary data.</text>
</comment>
<protein>
    <recommendedName>
        <fullName evidence="5">OmpR/PhoB-type domain-containing protein</fullName>
    </recommendedName>
</protein>
<dbReference type="Gene3D" id="1.10.10.10">
    <property type="entry name" value="Winged helix-like DNA-binding domain superfamily/Winged helix DNA-binding domain"/>
    <property type="match status" value="1"/>
</dbReference>
<gene>
    <name evidence="6" type="ORF">BCR25_15500</name>
</gene>
<dbReference type="InterPro" id="IPR001867">
    <property type="entry name" value="OmpR/PhoB-type_DNA-bd"/>
</dbReference>